<keyword evidence="2" id="KW-1185">Reference proteome</keyword>
<name>A0A852TSR3_9ACTN</name>
<gene>
    <name evidence="1" type="ORF">HDA32_000130</name>
</gene>
<protein>
    <submittedName>
        <fullName evidence="1">Uncharacterized protein</fullName>
    </submittedName>
</protein>
<dbReference type="EMBL" id="JACCCC010000001">
    <property type="protein sequence ID" value="NYE45010.1"/>
    <property type="molecule type" value="Genomic_DNA"/>
</dbReference>
<accession>A0A852TSR3</accession>
<dbReference type="AlphaFoldDB" id="A0A852TSR3"/>
<sequence>MNELRHSRLNNPRAFRVKSAEAARVKRPPRHAFRADRAIEALCSELAAVAARPMYQAGTSDMAVISVRRGISVWCRGGKFIWNDLFGETVTHPASDPAGAAALLRPIPHRRSAQRGRHHSLDLTAA</sequence>
<proteinExistence type="predicted"/>
<evidence type="ECO:0000313" key="2">
    <source>
        <dbReference type="Proteomes" id="UP000589036"/>
    </source>
</evidence>
<evidence type="ECO:0000313" key="1">
    <source>
        <dbReference type="EMBL" id="NYE45010.1"/>
    </source>
</evidence>
<organism evidence="1 2">
    <name type="scientific">Spinactinospora alkalitolerans</name>
    <dbReference type="NCBI Taxonomy" id="687207"/>
    <lineage>
        <taxon>Bacteria</taxon>
        <taxon>Bacillati</taxon>
        <taxon>Actinomycetota</taxon>
        <taxon>Actinomycetes</taxon>
        <taxon>Streptosporangiales</taxon>
        <taxon>Nocardiopsidaceae</taxon>
        <taxon>Spinactinospora</taxon>
    </lineage>
</organism>
<reference evidence="1 2" key="1">
    <citation type="submission" date="2020-07" db="EMBL/GenBank/DDBJ databases">
        <title>Sequencing the genomes of 1000 actinobacteria strains.</title>
        <authorList>
            <person name="Klenk H.-P."/>
        </authorList>
    </citation>
    <scope>NUCLEOTIDE SEQUENCE [LARGE SCALE GENOMIC DNA]</scope>
    <source>
        <strain evidence="1 2">CXB654</strain>
    </source>
</reference>
<comment type="caution">
    <text evidence="1">The sequence shown here is derived from an EMBL/GenBank/DDBJ whole genome shotgun (WGS) entry which is preliminary data.</text>
</comment>
<dbReference type="Proteomes" id="UP000589036">
    <property type="component" value="Unassembled WGS sequence"/>
</dbReference>